<dbReference type="Gene3D" id="3.40.50.1010">
    <property type="entry name" value="5'-nuclease"/>
    <property type="match status" value="1"/>
</dbReference>
<dbReference type="InterPro" id="IPR029060">
    <property type="entry name" value="PIN-like_dom_sf"/>
</dbReference>
<comment type="function">
    <text evidence="5">Toxic component of a toxin-antitoxin (TA) system. An RNase.</text>
</comment>
<dbReference type="HAMAP" id="MF_00265">
    <property type="entry name" value="VapC_Nob1"/>
    <property type="match status" value="1"/>
</dbReference>
<evidence type="ECO:0000256" key="1">
    <source>
        <dbReference type="ARBA" id="ARBA00022649"/>
    </source>
</evidence>
<comment type="similarity">
    <text evidence="5">Belongs to the PINc/VapC protein family.</text>
</comment>
<reference evidence="8" key="1">
    <citation type="journal article" date="2019" name="Int. J. Syst. Evol. Microbiol.">
        <title>The Global Catalogue of Microorganisms (GCM) 10K type strain sequencing project: providing services to taxonomists for standard genome sequencing and annotation.</title>
        <authorList>
            <consortium name="The Broad Institute Genomics Platform"/>
            <consortium name="The Broad Institute Genome Sequencing Center for Infectious Disease"/>
            <person name="Wu L."/>
            <person name="Ma J."/>
        </authorList>
    </citation>
    <scope>NUCLEOTIDE SEQUENCE [LARGE SCALE GENOMIC DNA]</scope>
    <source>
        <strain evidence="8">CCM 7427</strain>
    </source>
</reference>
<comment type="cofactor">
    <cofactor evidence="5">
        <name>Mg(2+)</name>
        <dbReference type="ChEBI" id="CHEBI:18420"/>
    </cofactor>
</comment>
<dbReference type="CDD" id="cd18686">
    <property type="entry name" value="PIN_VapC-like"/>
    <property type="match status" value="1"/>
</dbReference>
<protein>
    <recommendedName>
        <fullName evidence="5">Ribonuclease VapC</fullName>
        <shortName evidence="5">RNase VapC</shortName>
        <ecNumber evidence="5">3.1.-.-</ecNumber>
    </recommendedName>
    <alternativeName>
        <fullName evidence="5">Toxin VapC</fullName>
    </alternativeName>
</protein>
<dbReference type="EMBL" id="JBHUNP010000001">
    <property type="protein sequence ID" value="MFD2648820.1"/>
    <property type="molecule type" value="Genomic_DNA"/>
</dbReference>
<keyword evidence="4 5" id="KW-0378">Hydrolase</keyword>
<feature type="domain" description="PIN" evidence="6">
    <location>
        <begin position="3"/>
        <end position="114"/>
    </location>
</feature>
<dbReference type="EC" id="3.1.-.-" evidence="5"/>
<name>A0ABW5QM64_9HYPH</name>
<evidence type="ECO:0000256" key="3">
    <source>
        <dbReference type="ARBA" id="ARBA00022723"/>
    </source>
</evidence>
<dbReference type="InterPro" id="IPR002716">
    <property type="entry name" value="PIN_dom"/>
</dbReference>
<keyword evidence="1 5" id="KW-1277">Toxin-antitoxin system</keyword>
<dbReference type="SUPFAM" id="SSF88723">
    <property type="entry name" value="PIN domain-like"/>
    <property type="match status" value="1"/>
</dbReference>
<evidence type="ECO:0000313" key="8">
    <source>
        <dbReference type="Proteomes" id="UP001597521"/>
    </source>
</evidence>
<feature type="binding site" evidence="5">
    <location>
        <position position="91"/>
    </location>
    <ligand>
        <name>Mg(2+)</name>
        <dbReference type="ChEBI" id="CHEBI:18420"/>
    </ligand>
</feature>
<evidence type="ECO:0000259" key="6">
    <source>
        <dbReference type="Pfam" id="PF01850"/>
    </source>
</evidence>
<evidence type="ECO:0000256" key="5">
    <source>
        <dbReference type="HAMAP-Rule" id="MF_00265"/>
    </source>
</evidence>
<evidence type="ECO:0000313" key="7">
    <source>
        <dbReference type="EMBL" id="MFD2648820.1"/>
    </source>
</evidence>
<sequence>MRLIDTSAWIEWLVGSPTGDLVAVHLPEQEEWLVPTMVQLELAKWSLREVGEEKSDQIIAFTQLCRIAELDTETALLAADCCRKHKLATADAVVFASARTHGATLITCDAHFEGLPGVTVIAKVIP</sequence>
<comment type="caution">
    <text evidence="7">The sequence shown here is derived from an EMBL/GenBank/DDBJ whole genome shotgun (WGS) entry which is preliminary data.</text>
</comment>
<dbReference type="InterPro" id="IPR022907">
    <property type="entry name" value="VapC_family"/>
</dbReference>
<keyword evidence="5" id="KW-0800">Toxin</keyword>
<dbReference type="Pfam" id="PF01850">
    <property type="entry name" value="PIN"/>
    <property type="match status" value="1"/>
</dbReference>
<organism evidence="7 8">
    <name type="scientific">Devosia albogilva</name>
    <dbReference type="NCBI Taxonomy" id="429726"/>
    <lineage>
        <taxon>Bacteria</taxon>
        <taxon>Pseudomonadati</taxon>
        <taxon>Pseudomonadota</taxon>
        <taxon>Alphaproteobacteria</taxon>
        <taxon>Hyphomicrobiales</taxon>
        <taxon>Devosiaceae</taxon>
        <taxon>Devosia</taxon>
    </lineage>
</organism>
<dbReference type="RefSeq" id="WP_386834139.1">
    <property type="nucleotide sequence ID" value="NZ_JBHUNP010000001.1"/>
</dbReference>
<evidence type="ECO:0000256" key="4">
    <source>
        <dbReference type="ARBA" id="ARBA00022801"/>
    </source>
</evidence>
<accession>A0ABW5QM64</accession>
<keyword evidence="8" id="KW-1185">Reference proteome</keyword>
<keyword evidence="2 5" id="KW-0540">Nuclease</keyword>
<evidence type="ECO:0000256" key="2">
    <source>
        <dbReference type="ARBA" id="ARBA00022722"/>
    </source>
</evidence>
<keyword evidence="3 5" id="KW-0479">Metal-binding</keyword>
<proteinExistence type="inferred from homology"/>
<keyword evidence="5" id="KW-0460">Magnesium</keyword>
<dbReference type="Proteomes" id="UP001597521">
    <property type="component" value="Unassembled WGS sequence"/>
</dbReference>
<gene>
    <name evidence="5" type="primary">vapC</name>
    <name evidence="7" type="ORF">ACFSX5_13595</name>
</gene>
<feature type="binding site" evidence="5">
    <location>
        <position position="5"/>
    </location>
    <ligand>
        <name>Mg(2+)</name>
        <dbReference type="ChEBI" id="CHEBI:18420"/>
    </ligand>
</feature>